<dbReference type="OrthoDB" id="10557404at2759"/>
<proteinExistence type="predicted"/>
<dbReference type="EMBL" id="BRYA01001548">
    <property type="protein sequence ID" value="GMI45364.1"/>
    <property type="molecule type" value="Genomic_DNA"/>
</dbReference>
<name>A0A9W7GI75_9STRA</name>
<dbReference type="Proteomes" id="UP001165065">
    <property type="component" value="Unassembled WGS sequence"/>
</dbReference>
<reference evidence="2" key="1">
    <citation type="journal article" date="2023" name="Commun. Biol.">
        <title>Genome analysis of Parmales, the sister group of diatoms, reveals the evolutionary specialization of diatoms from phago-mixotrophs to photoautotrophs.</title>
        <authorList>
            <person name="Ban H."/>
            <person name="Sato S."/>
            <person name="Yoshikawa S."/>
            <person name="Yamada K."/>
            <person name="Nakamura Y."/>
            <person name="Ichinomiya M."/>
            <person name="Sato N."/>
            <person name="Blanc-Mathieu R."/>
            <person name="Endo H."/>
            <person name="Kuwata A."/>
            <person name="Ogata H."/>
        </authorList>
    </citation>
    <scope>NUCLEOTIDE SEQUENCE [LARGE SCALE GENOMIC DNA]</scope>
</reference>
<accession>A0A9W7GI75</accession>
<comment type="caution">
    <text evidence="1">The sequence shown here is derived from an EMBL/GenBank/DDBJ whole genome shotgun (WGS) entry which is preliminary data.</text>
</comment>
<dbReference type="AlphaFoldDB" id="A0A9W7GI75"/>
<sequence>MGENVKSGCFEWLTDSSAIVPEICSHFIESIVGIEGIERCREKNVESLERDLEENVSSPSNLEAVKDNLEDLNDDRSLLVIDLGCGSESYLQNLSCSIKADFGYFISFHPPVLILPILSSIYKQVSSKTLPRSAVASATEIKPVDPSSSTAWDSSGLFRPSSVYQRSVFLYSCSRPLPPYPTRVEEAVRTAMDGYFREVEPMLTTEAERRLREGWGGGGRGIEEAYRLLFPDDSLRGCYSFEDFKSEWSAWGGEQGGTVEVEEGIRFLRENQ</sequence>
<gene>
    <name evidence="1" type="ORF">TrCOL_g4371</name>
</gene>
<organism evidence="1 2">
    <name type="scientific">Triparma columacea</name>
    <dbReference type="NCBI Taxonomy" id="722753"/>
    <lineage>
        <taxon>Eukaryota</taxon>
        <taxon>Sar</taxon>
        <taxon>Stramenopiles</taxon>
        <taxon>Ochrophyta</taxon>
        <taxon>Bolidophyceae</taxon>
        <taxon>Parmales</taxon>
        <taxon>Triparmaceae</taxon>
        <taxon>Triparma</taxon>
    </lineage>
</organism>
<evidence type="ECO:0000313" key="2">
    <source>
        <dbReference type="Proteomes" id="UP001165065"/>
    </source>
</evidence>
<keyword evidence="2" id="KW-1185">Reference proteome</keyword>
<protein>
    <submittedName>
        <fullName evidence="1">Uncharacterized protein</fullName>
    </submittedName>
</protein>
<evidence type="ECO:0000313" key="1">
    <source>
        <dbReference type="EMBL" id="GMI45364.1"/>
    </source>
</evidence>